<reference evidence="1" key="1">
    <citation type="submission" date="2023-04" db="EMBL/GenBank/DDBJ databases">
        <authorList>
            <person name="Vijverberg K."/>
            <person name="Xiong W."/>
            <person name="Schranz E."/>
        </authorList>
    </citation>
    <scope>NUCLEOTIDE SEQUENCE</scope>
</reference>
<sequence length="114" mass="12862">MDSLATKTKRVKVLSVKLKNAEKKVQDFLTDKAITKICISDIRSFLSDVIETRDSMITISIRKHLNENLRLVFAMLHKLQGFLDQTFVLKQMGEGGSTVMTRKQGPKAPTKLVV</sequence>
<name>A0AA35VN75_LACSI</name>
<keyword evidence="2" id="KW-1185">Reference proteome</keyword>
<organism evidence="1 2">
    <name type="scientific">Lactuca saligna</name>
    <name type="common">Willowleaf lettuce</name>
    <dbReference type="NCBI Taxonomy" id="75948"/>
    <lineage>
        <taxon>Eukaryota</taxon>
        <taxon>Viridiplantae</taxon>
        <taxon>Streptophyta</taxon>
        <taxon>Embryophyta</taxon>
        <taxon>Tracheophyta</taxon>
        <taxon>Spermatophyta</taxon>
        <taxon>Magnoliopsida</taxon>
        <taxon>eudicotyledons</taxon>
        <taxon>Gunneridae</taxon>
        <taxon>Pentapetalae</taxon>
        <taxon>asterids</taxon>
        <taxon>campanulids</taxon>
        <taxon>Asterales</taxon>
        <taxon>Asteraceae</taxon>
        <taxon>Cichorioideae</taxon>
        <taxon>Cichorieae</taxon>
        <taxon>Lactucinae</taxon>
        <taxon>Lactuca</taxon>
    </lineage>
</organism>
<evidence type="ECO:0000313" key="2">
    <source>
        <dbReference type="Proteomes" id="UP001177003"/>
    </source>
</evidence>
<protein>
    <submittedName>
        <fullName evidence="1">Uncharacterized protein</fullName>
    </submittedName>
</protein>
<dbReference type="EMBL" id="OX465086">
    <property type="protein sequence ID" value="CAI9266167.1"/>
    <property type="molecule type" value="Genomic_DNA"/>
</dbReference>
<proteinExistence type="predicted"/>
<evidence type="ECO:0000313" key="1">
    <source>
        <dbReference type="EMBL" id="CAI9266167.1"/>
    </source>
</evidence>
<dbReference type="AlphaFoldDB" id="A0AA35VN75"/>
<accession>A0AA35VN75</accession>
<gene>
    <name evidence="1" type="ORF">LSALG_LOCUS6737</name>
</gene>
<dbReference type="Proteomes" id="UP001177003">
    <property type="component" value="Chromosome 0"/>
</dbReference>